<keyword evidence="2" id="KW-1185">Reference proteome</keyword>
<name>A0ABR9KD81_9ACTN</name>
<accession>A0ABR9KD81</accession>
<dbReference type="EMBL" id="JADBEF010000001">
    <property type="protein sequence ID" value="MBE1559964.1"/>
    <property type="molecule type" value="Genomic_DNA"/>
</dbReference>
<proteinExistence type="predicted"/>
<protein>
    <submittedName>
        <fullName evidence="1">Uncharacterized protein</fullName>
    </submittedName>
</protein>
<evidence type="ECO:0000313" key="2">
    <source>
        <dbReference type="Proteomes" id="UP000661607"/>
    </source>
</evidence>
<evidence type="ECO:0000313" key="1">
    <source>
        <dbReference type="EMBL" id="MBE1559964.1"/>
    </source>
</evidence>
<dbReference type="Proteomes" id="UP000661607">
    <property type="component" value="Unassembled WGS sequence"/>
</dbReference>
<organism evidence="1 2">
    <name type="scientific">Nonomuraea africana</name>
    <dbReference type="NCBI Taxonomy" id="46171"/>
    <lineage>
        <taxon>Bacteria</taxon>
        <taxon>Bacillati</taxon>
        <taxon>Actinomycetota</taxon>
        <taxon>Actinomycetes</taxon>
        <taxon>Streptosporangiales</taxon>
        <taxon>Streptosporangiaceae</taxon>
        <taxon>Nonomuraea</taxon>
    </lineage>
</organism>
<reference evidence="1 2" key="1">
    <citation type="submission" date="2020-10" db="EMBL/GenBank/DDBJ databases">
        <title>Sequencing the genomes of 1000 actinobacteria strains.</title>
        <authorList>
            <person name="Klenk H.-P."/>
        </authorList>
    </citation>
    <scope>NUCLEOTIDE SEQUENCE [LARGE SCALE GENOMIC DNA]</scope>
    <source>
        <strain evidence="1 2">DSM 43748</strain>
    </source>
</reference>
<gene>
    <name evidence="1" type="ORF">H4W81_002743</name>
</gene>
<comment type="caution">
    <text evidence="1">The sequence shown here is derived from an EMBL/GenBank/DDBJ whole genome shotgun (WGS) entry which is preliminary data.</text>
</comment>
<sequence>MKATGLDGRARAPCRPARGRDLYNDVGADHTFYGIIRPVARTLAWRGRLPYRFSMLSFFDSIEKR</sequence>